<gene>
    <name evidence="2" type="ORF">MNB_SM-7-636</name>
</gene>
<evidence type="ECO:0000256" key="1">
    <source>
        <dbReference type="SAM" id="Phobius"/>
    </source>
</evidence>
<accession>A0A1W1BE72</accession>
<protein>
    <submittedName>
        <fullName evidence="2">Motility integral membrane protein</fullName>
    </submittedName>
</protein>
<keyword evidence="1" id="KW-0812">Transmembrane</keyword>
<name>A0A1W1BE72_9ZZZZ</name>
<evidence type="ECO:0000313" key="2">
    <source>
        <dbReference type="EMBL" id="SFV51871.1"/>
    </source>
</evidence>
<sequence length="80" mass="9746">MLEYTLIITSFFYLFGHLIIGFYYRTMNIKSYNFPKKLHEKELDIFVHEIKKREQIINRVVSMTDSLNELNLNDVKREDK</sequence>
<proteinExistence type="predicted"/>
<keyword evidence="1" id="KW-0472">Membrane</keyword>
<dbReference type="AlphaFoldDB" id="A0A1W1BE72"/>
<organism evidence="2">
    <name type="scientific">hydrothermal vent metagenome</name>
    <dbReference type="NCBI Taxonomy" id="652676"/>
    <lineage>
        <taxon>unclassified sequences</taxon>
        <taxon>metagenomes</taxon>
        <taxon>ecological metagenomes</taxon>
    </lineage>
</organism>
<feature type="transmembrane region" description="Helical" evidence="1">
    <location>
        <begin position="6"/>
        <end position="24"/>
    </location>
</feature>
<dbReference type="EMBL" id="FPHB01000019">
    <property type="protein sequence ID" value="SFV51871.1"/>
    <property type="molecule type" value="Genomic_DNA"/>
</dbReference>
<reference evidence="2" key="1">
    <citation type="submission" date="2016-10" db="EMBL/GenBank/DDBJ databases">
        <authorList>
            <person name="de Groot N.N."/>
        </authorList>
    </citation>
    <scope>NUCLEOTIDE SEQUENCE</scope>
</reference>
<keyword evidence="1" id="KW-1133">Transmembrane helix</keyword>